<dbReference type="RefSeq" id="WP_309665756.1">
    <property type="nucleotide sequence ID" value="NZ_JAVIZA010000001.1"/>
</dbReference>
<proteinExistence type="predicted"/>
<name>A0ABU1I1A2_9MICO</name>
<dbReference type="EMBL" id="JAVIZA010000001">
    <property type="protein sequence ID" value="MDR6167277.1"/>
    <property type="molecule type" value="Genomic_DNA"/>
</dbReference>
<dbReference type="Pfam" id="PF14137">
    <property type="entry name" value="DUF4304"/>
    <property type="match status" value="1"/>
</dbReference>
<dbReference type="Proteomes" id="UP001260188">
    <property type="component" value="Unassembled WGS sequence"/>
</dbReference>
<organism evidence="1 2">
    <name type="scientific">Microbacterium paludicola</name>
    <dbReference type="NCBI Taxonomy" id="300019"/>
    <lineage>
        <taxon>Bacteria</taxon>
        <taxon>Bacillati</taxon>
        <taxon>Actinomycetota</taxon>
        <taxon>Actinomycetes</taxon>
        <taxon>Micrococcales</taxon>
        <taxon>Microbacteriaceae</taxon>
        <taxon>Microbacterium</taxon>
    </lineage>
</organism>
<sequence>MTALEERLDALVANAVVPVLKPRGYRKKRLVCTRETPGVLHEVTLQRSQGNAAGHLRVYVEGAVYVAGFDEAIGRTAPSPLSRATPQYRRRFEDIVGWPAQWIDLETWSDDELVPRLHEAIGTLADHLERIDSAEGLALAKQESGAGLDLDLFAWWCAAGDDAARKAQLAQAHAGFGHEERWPRLLAGFVRVGERYGVTVAV</sequence>
<protein>
    <recommendedName>
        <fullName evidence="3">DUF4304 domain-containing protein</fullName>
    </recommendedName>
</protein>
<accession>A0ABU1I1A2</accession>
<comment type="caution">
    <text evidence="1">The sequence shown here is derived from an EMBL/GenBank/DDBJ whole genome shotgun (WGS) entry which is preliminary data.</text>
</comment>
<keyword evidence="2" id="KW-1185">Reference proteome</keyword>
<evidence type="ECO:0000313" key="1">
    <source>
        <dbReference type="EMBL" id="MDR6167277.1"/>
    </source>
</evidence>
<evidence type="ECO:0000313" key="2">
    <source>
        <dbReference type="Proteomes" id="UP001260188"/>
    </source>
</evidence>
<gene>
    <name evidence="1" type="ORF">QE367_001481</name>
</gene>
<reference evidence="1 2" key="1">
    <citation type="submission" date="2023-08" db="EMBL/GenBank/DDBJ databases">
        <title>Functional and genomic diversity of the sorghum phyllosphere microbiome.</title>
        <authorList>
            <person name="Shade A."/>
        </authorList>
    </citation>
    <scope>NUCLEOTIDE SEQUENCE [LARGE SCALE GENOMIC DNA]</scope>
    <source>
        <strain evidence="1 2">SORGH_AS_0919</strain>
    </source>
</reference>
<dbReference type="InterPro" id="IPR025412">
    <property type="entry name" value="DUF4304"/>
</dbReference>
<evidence type="ECO:0008006" key="3">
    <source>
        <dbReference type="Google" id="ProtNLM"/>
    </source>
</evidence>